<protein>
    <recommendedName>
        <fullName evidence="6">Anaphase-promoting complex subunit 4 WD40 domain-containing protein</fullName>
    </recommendedName>
</protein>
<organism evidence="4 5">
    <name type="scientific">Suillus luteus UH-Slu-Lm8-n1</name>
    <dbReference type="NCBI Taxonomy" id="930992"/>
    <lineage>
        <taxon>Eukaryota</taxon>
        <taxon>Fungi</taxon>
        <taxon>Dikarya</taxon>
        <taxon>Basidiomycota</taxon>
        <taxon>Agaricomycotina</taxon>
        <taxon>Agaricomycetes</taxon>
        <taxon>Agaricomycetidae</taxon>
        <taxon>Boletales</taxon>
        <taxon>Suillineae</taxon>
        <taxon>Suillaceae</taxon>
        <taxon>Suillus</taxon>
    </lineage>
</organism>
<gene>
    <name evidence="4" type="ORF">CY34DRAFT_41381</name>
</gene>
<dbReference type="InterPro" id="IPR036322">
    <property type="entry name" value="WD40_repeat_dom_sf"/>
</dbReference>
<dbReference type="PROSITE" id="PS50294">
    <property type="entry name" value="WD_REPEATS_REGION"/>
    <property type="match status" value="2"/>
</dbReference>
<dbReference type="Pfam" id="PF00400">
    <property type="entry name" value="WD40"/>
    <property type="match status" value="5"/>
</dbReference>
<dbReference type="SUPFAM" id="SSF50978">
    <property type="entry name" value="WD40 repeat-like"/>
    <property type="match status" value="1"/>
</dbReference>
<feature type="non-terminal residue" evidence="4">
    <location>
        <position position="251"/>
    </location>
</feature>
<proteinExistence type="predicted"/>
<sequence>VRVFESHTAKINAVAALPDGQRMITASKDKTLCLWDLKSGVVLKKMEGHRGALNALAVSQDGKLIASGDARGELIACHGETGESLTQPIKVHSAIILSLDFSPDGAVLATGLDDGTTNFVSTRTWQVQGNPIKSGCVVRCVRYSPTGTLLGIATRERIEIYKPGKRQCVIKFKAHRKTNFSLAWTPDGTRLLTGGDHQDPTIREWDVSTWKQVGEPWNGHATVIKAIVINSAGTLVASASYDNHVRLWRLS</sequence>
<dbReference type="PROSITE" id="PS50082">
    <property type="entry name" value="WD_REPEATS_2"/>
    <property type="match status" value="2"/>
</dbReference>
<dbReference type="InterPro" id="IPR019775">
    <property type="entry name" value="WD40_repeat_CS"/>
</dbReference>
<reference evidence="4 5" key="1">
    <citation type="submission" date="2014-04" db="EMBL/GenBank/DDBJ databases">
        <authorList>
            <consortium name="DOE Joint Genome Institute"/>
            <person name="Kuo A."/>
            <person name="Ruytinx J."/>
            <person name="Rineau F."/>
            <person name="Colpaert J."/>
            <person name="Kohler A."/>
            <person name="Nagy L.G."/>
            <person name="Floudas D."/>
            <person name="Copeland A."/>
            <person name="Barry K.W."/>
            <person name="Cichocki N."/>
            <person name="Veneault-Fourrey C."/>
            <person name="LaButti K."/>
            <person name="Lindquist E.A."/>
            <person name="Lipzen A."/>
            <person name="Lundell T."/>
            <person name="Morin E."/>
            <person name="Murat C."/>
            <person name="Sun H."/>
            <person name="Tunlid A."/>
            <person name="Henrissat B."/>
            <person name="Grigoriev I.V."/>
            <person name="Hibbett D.S."/>
            <person name="Martin F."/>
            <person name="Nordberg H.P."/>
            <person name="Cantor M.N."/>
            <person name="Hua S.X."/>
        </authorList>
    </citation>
    <scope>NUCLEOTIDE SEQUENCE [LARGE SCALE GENOMIC DNA]</scope>
    <source>
        <strain evidence="4 5">UH-Slu-Lm8-n1</strain>
    </source>
</reference>
<feature type="non-terminal residue" evidence="4">
    <location>
        <position position="1"/>
    </location>
</feature>
<accession>A0A0D0B572</accession>
<dbReference type="OrthoDB" id="10251741at2759"/>
<dbReference type="Proteomes" id="UP000054485">
    <property type="component" value="Unassembled WGS sequence"/>
</dbReference>
<dbReference type="STRING" id="930992.A0A0D0B572"/>
<keyword evidence="5" id="KW-1185">Reference proteome</keyword>
<dbReference type="PANTHER" id="PTHR19848">
    <property type="entry name" value="WD40 REPEAT PROTEIN"/>
    <property type="match status" value="1"/>
</dbReference>
<reference evidence="5" key="2">
    <citation type="submission" date="2015-01" db="EMBL/GenBank/DDBJ databases">
        <title>Evolutionary Origins and Diversification of the Mycorrhizal Mutualists.</title>
        <authorList>
            <consortium name="DOE Joint Genome Institute"/>
            <consortium name="Mycorrhizal Genomics Consortium"/>
            <person name="Kohler A."/>
            <person name="Kuo A."/>
            <person name="Nagy L.G."/>
            <person name="Floudas D."/>
            <person name="Copeland A."/>
            <person name="Barry K.W."/>
            <person name="Cichocki N."/>
            <person name="Veneault-Fourrey C."/>
            <person name="LaButti K."/>
            <person name="Lindquist E.A."/>
            <person name="Lipzen A."/>
            <person name="Lundell T."/>
            <person name="Morin E."/>
            <person name="Murat C."/>
            <person name="Riley R."/>
            <person name="Ohm R."/>
            <person name="Sun H."/>
            <person name="Tunlid A."/>
            <person name="Henrissat B."/>
            <person name="Grigoriev I.V."/>
            <person name="Hibbett D.S."/>
            <person name="Martin F."/>
        </authorList>
    </citation>
    <scope>NUCLEOTIDE SEQUENCE [LARGE SCALE GENOMIC DNA]</scope>
    <source>
        <strain evidence="5">UH-Slu-Lm8-n1</strain>
    </source>
</reference>
<dbReference type="HOGENOM" id="CLU_000288_57_33_1"/>
<dbReference type="AlphaFoldDB" id="A0A0D0B572"/>
<feature type="repeat" description="WD" evidence="3">
    <location>
        <begin position="217"/>
        <end position="251"/>
    </location>
</feature>
<dbReference type="InterPro" id="IPR015943">
    <property type="entry name" value="WD40/YVTN_repeat-like_dom_sf"/>
</dbReference>
<dbReference type="Gene3D" id="2.130.10.10">
    <property type="entry name" value="YVTN repeat-like/Quinoprotein amine dehydrogenase"/>
    <property type="match status" value="2"/>
</dbReference>
<dbReference type="InterPro" id="IPR001680">
    <property type="entry name" value="WD40_rpt"/>
</dbReference>
<evidence type="ECO:0000256" key="3">
    <source>
        <dbReference type="PROSITE-ProRule" id="PRU00221"/>
    </source>
</evidence>
<dbReference type="InParanoid" id="A0A0D0B572"/>
<evidence type="ECO:0000313" key="4">
    <source>
        <dbReference type="EMBL" id="KIK45004.1"/>
    </source>
</evidence>
<evidence type="ECO:0008006" key="6">
    <source>
        <dbReference type="Google" id="ProtNLM"/>
    </source>
</evidence>
<evidence type="ECO:0000256" key="1">
    <source>
        <dbReference type="ARBA" id="ARBA00022574"/>
    </source>
</evidence>
<evidence type="ECO:0000256" key="2">
    <source>
        <dbReference type="ARBA" id="ARBA00022737"/>
    </source>
</evidence>
<dbReference type="SMART" id="SM00320">
    <property type="entry name" value="WD40"/>
    <property type="match status" value="6"/>
</dbReference>
<name>A0A0D0B572_9AGAM</name>
<dbReference type="PANTHER" id="PTHR19848:SF8">
    <property type="entry name" value="F-BOX AND WD REPEAT DOMAIN CONTAINING 7"/>
    <property type="match status" value="1"/>
</dbReference>
<feature type="repeat" description="WD" evidence="3">
    <location>
        <begin position="4"/>
        <end position="45"/>
    </location>
</feature>
<keyword evidence="1 3" id="KW-0853">WD repeat</keyword>
<keyword evidence="2" id="KW-0677">Repeat</keyword>
<dbReference type="PROSITE" id="PS00678">
    <property type="entry name" value="WD_REPEATS_1"/>
    <property type="match status" value="1"/>
</dbReference>
<evidence type="ECO:0000313" key="5">
    <source>
        <dbReference type="Proteomes" id="UP000054485"/>
    </source>
</evidence>
<dbReference type="EMBL" id="KN835180">
    <property type="protein sequence ID" value="KIK45004.1"/>
    <property type="molecule type" value="Genomic_DNA"/>
</dbReference>